<sequence>MIASLSVRRAAQRPDLWAKLGEMALTLAPLVQTNSGRIHPAFPLTLLHFWLLTDEELDELAHFYHQRTPSLYSHRYPCPVRWPRGLSIEEKRRKLGKFIGLRGCETPPPSSPSTGPASSSDSLCHPVAPTLVDRAPNCRGTCHWDVDRMTRGPSFFCLACAASQGAASKRLPPKAAPKHRRDSLTSNSRCLTPSARISRRSPPPTLLPRLHPTTVDEIIEAARRARLAGDASEEAMRLKTGC</sequence>
<dbReference type="Proteomes" id="UP000007796">
    <property type="component" value="Unassembled WGS sequence"/>
</dbReference>
<dbReference type="STRING" id="655863.F0XMX6"/>
<evidence type="ECO:0000256" key="1">
    <source>
        <dbReference type="SAM" id="MobiDB-lite"/>
    </source>
</evidence>
<dbReference type="GeneID" id="25974813"/>
<dbReference type="AlphaFoldDB" id="F0XMX6"/>
<gene>
    <name evidence="2" type="ORF">CMQ_1886</name>
</gene>
<name>F0XMX6_GROCL</name>
<dbReference type="RefSeq" id="XP_014170287.1">
    <property type="nucleotide sequence ID" value="XM_014314812.1"/>
</dbReference>
<reference evidence="2 3" key="1">
    <citation type="journal article" date="2011" name="Proc. Natl. Acad. Sci. U.S.A.">
        <title>Genome and transcriptome analyses of the mountain pine beetle-fungal symbiont Grosmannia clavigera, a lodgepole pine pathogen.</title>
        <authorList>
            <person name="DiGuistini S."/>
            <person name="Wang Y."/>
            <person name="Liao N.Y."/>
            <person name="Taylor G."/>
            <person name="Tanguay P."/>
            <person name="Feau N."/>
            <person name="Henrissat B."/>
            <person name="Chan S.K."/>
            <person name="Hesse-Orce U."/>
            <person name="Alamouti S.M."/>
            <person name="Tsui C.K.M."/>
            <person name="Docking R.T."/>
            <person name="Levasseur A."/>
            <person name="Haridas S."/>
            <person name="Robertson G."/>
            <person name="Birol I."/>
            <person name="Holt R.A."/>
            <person name="Marra M.A."/>
            <person name="Hamelin R.C."/>
            <person name="Hirst M."/>
            <person name="Jones S.J.M."/>
            <person name="Bohlmann J."/>
            <person name="Breuil C."/>
        </authorList>
    </citation>
    <scope>NUCLEOTIDE SEQUENCE [LARGE SCALE GENOMIC DNA]</scope>
    <source>
        <strain evidence="3">kw1407 / UAMH 11150</strain>
    </source>
</reference>
<protein>
    <submittedName>
        <fullName evidence="2">Uncharacterized protein</fullName>
    </submittedName>
</protein>
<organism evidence="3">
    <name type="scientific">Grosmannia clavigera (strain kw1407 / UAMH 11150)</name>
    <name type="common">Blue stain fungus</name>
    <name type="synonym">Graphiocladiella clavigera</name>
    <dbReference type="NCBI Taxonomy" id="655863"/>
    <lineage>
        <taxon>Eukaryota</taxon>
        <taxon>Fungi</taxon>
        <taxon>Dikarya</taxon>
        <taxon>Ascomycota</taxon>
        <taxon>Pezizomycotina</taxon>
        <taxon>Sordariomycetes</taxon>
        <taxon>Sordariomycetidae</taxon>
        <taxon>Ophiostomatales</taxon>
        <taxon>Ophiostomataceae</taxon>
        <taxon>Leptographium</taxon>
    </lineage>
</organism>
<dbReference type="eggNOG" id="ENOG502STXT">
    <property type="taxonomic scope" value="Eukaryota"/>
</dbReference>
<evidence type="ECO:0000313" key="2">
    <source>
        <dbReference type="EMBL" id="EFX00805.1"/>
    </source>
</evidence>
<dbReference type="EMBL" id="GL629795">
    <property type="protein sequence ID" value="EFX00805.1"/>
    <property type="molecule type" value="Genomic_DNA"/>
</dbReference>
<accession>F0XMX6</accession>
<evidence type="ECO:0000313" key="3">
    <source>
        <dbReference type="Proteomes" id="UP000007796"/>
    </source>
</evidence>
<feature type="region of interest" description="Disordered" evidence="1">
    <location>
        <begin position="168"/>
        <end position="210"/>
    </location>
</feature>
<proteinExistence type="predicted"/>
<dbReference type="InParanoid" id="F0XMX6"/>
<feature type="compositionally biased region" description="Low complexity" evidence="1">
    <location>
        <begin position="112"/>
        <end position="122"/>
    </location>
</feature>
<dbReference type="OrthoDB" id="4156665at2759"/>
<dbReference type="HOGENOM" id="CLU_1005093_0_0_1"/>
<keyword evidence="3" id="KW-1185">Reference proteome</keyword>
<feature type="region of interest" description="Disordered" evidence="1">
    <location>
        <begin position="100"/>
        <end position="122"/>
    </location>
</feature>